<accession>A0A5E4ADN3</accession>
<dbReference type="Gene3D" id="2.60.40.640">
    <property type="match status" value="1"/>
</dbReference>
<reference evidence="3" key="2">
    <citation type="submission" date="2020-08" db="EMBL/GenBank/DDBJ databases">
        <authorList>
            <person name="Shumante A."/>
            <person name="Zimin A.V."/>
            <person name="Puiu D."/>
            <person name="Salzberg S.L."/>
        </authorList>
    </citation>
    <scope>NUCLEOTIDE SEQUENCE</scope>
    <source>
        <strain evidence="3">WC2-LM</strain>
        <tissue evidence="3">Liver</tissue>
    </source>
</reference>
<evidence type="ECO:0000313" key="4">
    <source>
        <dbReference type="EMBL" id="VTJ54741.1"/>
    </source>
</evidence>
<proteinExistence type="inferred from homology"/>
<dbReference type="Proteomes" id="UP000662637">
    <property type="component" value="Unassembled WGS sequence"/>
</dbReference>
<evidence type="ECO:0000313" key="3">
    <source>
        <dbReference type="EMBL" id="KAF7478370.1"/>
    </source>
</evidence>
<organism evidence="4">
    <name type="scientific">Marmota monax</name>
    <name type="common">Woodchuck</name>
    <dbReference type="NCBI Taxonomy" id="9995"/>
    <lineage>
        <taxon>Eukaryota</taxon>
        <taxon>Metazoa</taxon>
        <taxon>Chordata</taxon>
        <taxon>Craniata</taxon>
        <taxon>Vertebrata</taxon>
        <taxon>Euteleostomi</taxon>
        <taxon>Mammalia</taxon>
        <taxon>Eutheria</taxon>
        <taxon>Euarchontoglires</taxon>
        <taxon>Glires</taxon>
        <taxon>Rodentia</taxon>
        <taxon>Sciuromorpha</taxon>
        <taxon>Sciuridae</taxon>
        <taxon>Xerinae</taxon>
        <taxon>Marmotini</taxon>
        <taxon>Marmota</taxon>
    </lineage>
</organism>
<name>A0A5E4ADN3_MARMO</name>
<comment type="similarity">
    <text evidence="1">Belongs to the arrestin family.</text>
</comment>
<dbReference type="AlphaFoldDB" id="A0A5E4ADN3"/>
<dbReference type="EMBL" id="CABDUW010000040">
    <property type="protein sequence ID" value="VTJ54741.1"/>
    <property type="molecule type" value="Genomic_DNA"/>
</dbReference>
<gene>
    <name evidence="3" type="ORF">GHT09_010481</name>
    <name evidence="4" type="ORF">MONAX_5E034582</name>
</gene>
<dbReference type="InterPro" id="IPR011021">
    <property type="entry name" value="Arrestin-like_N"/>
</dbReference>
<feature type="domain" description="Arrestin-like N-terminal" evidence="2">
    <location>
        <begin position="20"/>
        <end position="86"/>
    </location>
</feature>
<dbReference type="InterPro" id="IPR014752">
    <property type="entry name" value="Arrestin-like_C"/>
</dbReference>
<dbReference type="EMBL" id="WJEC01001631">
    <property type="protein sequence ID" value="KAF7478370.1"/>
    <property type="molecule type" value="Genomic_DNA"/>
</dbReference>
<evidence type="ECO:0000256" key="1">
    <source>
        <dbReference type="ARBA" id="ARBA00005298"/>
    </source>
</evidence>
<dbReference type="Pfam" id="PF00339">
    <property type="entry name" value="Arrestin_N"/>
    <property type="match status" value="1"/>
</dbReference>
<protein>
    <recommendedName>
        <fullName evidence="2">Arrestin-like N-terminal domain-containing protein</fullName>
    </recommendedName>
</protein>
<evidence type="ECO:0000259" key="2">
    <source>
        <dbReference type="Pfam" id="PF00339"/>
    </source>
</evidence>
<reference evidence="4" key="1">
    <citation type="submission" date="2019-04" db="EMBL/GenBank/DDBJ databases">
        <authorList>
            <person name="Alioto T."/>
            <person name="Alioto T."/>
        </authorList>
    </citation>
    <scope>NUCLEOTIDE SEQUENCE [LARGE SCALE GENOMIC DNA]</scope>
</reference>
<sequence>MRLGGVRSFALELARGPGCAYRGGERLCGRVLLEVAAPLRVRALVVAARGGAATHWLEGRSVGVNAVSSDYAAAETYLRRRQLLLRGSRAF</sequence>